<name>A0A9W8HU16_9FUNG</name>
<dbReference type="OrthoDB" id="415023at2759"/>
<accession>A0A9W8HU16</accession>
<proteinExistence type="predicted"/>
<feature type="domain" description="OTU" evidence="2">
    <location>
        <begin position="1"/>
        <end position="107"/>
    </location>
</feature>
<feature type="compositionally biased region" description="Acidic residues" evidence="1">
    <location>
        <begin position="158"/>
        <end position="169"/>
    </location>
</feature>
<dbReference type="CDD" id="cd22756">
    <property type="entry name" value="OTU_OTUD3-like"/>
    <property type="match status" value="1"/>
</dbReference>
<dbReference type="EC" id="1.2.4.2" evidence="3"/>
<keyword evidence="3" id="KW-0560">Oxidoreductase</keyword>
<gene>
    <name evidence="3" type="primary">KGD1_2</name>
    <name evidence="3" type="ORF">H4R20_003258</name>
</gene>
<feature type="compositionally biased region" description="Basic and acidic residues" evidence="1">
    <location>
        <begin position="267"/>
        <end position="288"/>
    </location>
</feature>
<dbReference type="PANTHER" id="PTHR12419:SF7">
    <property type="entry name" value="OTU DOMAIN-CONTAINING PROTEIN 3"/>
    <property type="match status" value="1"/>
</dbReference>
<feature type="region of interest" description="Disordered" evidence="1">
    <location>
        <begin position="235"/>
        <end position="383"/>
    </location>
</feature>
<evidence type="ECO:0000256" key="1">
    <source>
        <dbReference type="SAM" id="MobiDB-lite"/>
    </source>
</evidence>
<feature type="compositionally biased region" description="Polar residues" evidence="1">
    <location>
        <begin position="363"/>
        <end position="383"/>
    </location>
</feature>
<dbReference type="Proteomes" id="UP001140094">
    <property type="component" value="Unassembled WGS sequence"/>
</dbReference>
<evidence type="ECO:0000313" key="4">
    <source>
        <dbReference type="Proteomes" id="UP001140094"/>
    </source>
</evidence>
<feature type="region of interest" description="Disordered" evidence="1">
    <location>
        <begin position="157"/>
        <end position="180"/>
    </location>
</feature>
<evidence type="ECO:0000313" key="3">
    <source>
        <dbReference type="EMBL" id="KAJ2802494.1"/>
    </source>
</evidence>
<evidence type="ECO:0000259" key="2">
    <source>
        <dbReference type="PROSITE" id="PS50802"/>
    </source>
</evidence>
<dbReference type="SUPFAM" id="SSF54001">
    <property type="entry name" value="Cysteine proteinases"/>
    <property type="match status" value="1"/>
</dbReference>
<dbReference type="PANTHER" id="PTHR12419">
    <property type="entry name" value="OTU DOMAIN CONTAINING PROTEIN"/>
    <property type="match status" value="1"/>
</dbReference>
<dbReference type="InterPro" id="IPR050704">
    <property type="entry name" value="Peptidase_C85-like"/>
</dbReference>
<reference evidence="3" key="1">
    <citation type="submission" date="2022-07" db="EMBL/GenBank/DDBJ databases">
        <title>Phylogenomic reconstructions and comparative analyses of Kickxellomycotina fungi.</title>
        <authorList>
            <person name="Reynolds N.K."/>
            <person name="Stajich J.E."/>
            <person name="Barry K."/>
            <person name="Grigoriev I.V."/>
            <person name="Crous P."/>
            <person name="Smith M.E."/>
        </authorList>
    </citation>
    <scope>NUCLEOTIDE SEQUENCE</scope>
    <source>
        <strain evidence="3">NRRL 1565</strain>
    </source>
</reference>
<comment type="caution">
    <text evidence="3">The sequence shown here is derived from an EMBL/GenBank/DDBJ whole genome shotgun (WGS) entry which is preliminary data.</text>
</comment>
<feature type="compositionally biased region" description="Basic residues" evidence="1">
    <location>
        <begin position="328"/>
        <end position="353"/>
    </location>
</feature>
<dbReference type="InterPro" id="IPR003323">
    <property type="entry name" value="OTU_dom"/>
</dbReference>
<feature type="compositionally biased region" description="Basic and acidic residues" evidence="1">
    <location>
        <begin position="314"/>
        <end position="327"/>
    </location>
</feature>
<dbReference type="GO" id="GO:0016579">
    <property type="term" value="P:protein deubiquitination"/>
    <property type="evidence" value="ECO:0007669"/>
    <property type="project" value="TreeGrafter"/>
</dbReference>
<sequence>MHLRHREAVCDYMQRHPDEFAPFIDDETCSFDQYVFNMRRPGVYGGNLELVAFSRNYRVDIDVYQLGGTVFVISGAPPNNPSDPARSMPAVHIAYHSYEHYSSVRNKNGPHCGLPDVKARSAESRFRLINAPSDRPVIVGLSDPFDFAQDQIPVLTEVSDDSGDDEPDGNLDASAPPTSKEKIIMGSTGVANLALVRRLLRHHSQDEVQVIELLIQWMSNDNATVDQWWAEDGPADYDGSVISDPPTGADTAIPEASAEPTIDTSADAEKENSDEKGQVIVAEDKLEERDEDDKNVDKELSEEPENVADNIAEDISKPAKARPDHHPKGAARRKKAQTKKQRKEAAKLKKRQAARASSAGDNPDSTSASVDHNPSQQMNRIYI</sequence>
<keyword evidence="4" id="KW-1185">Reference proteome</keyword>
<organism evidence="3 4">
    <name type="scientific">Coemansia guatemalensis</name>
    <dbReference type="NCBI Taxonomy" id="2761395"/>
    <lineage>
        <taxon>Eukaryota</taxon>
        <taxon>Fungi</taxon>
        <taxon>Fungi incertae sedis</taxon>
        <taxon>Zoopagomycota</taxon>
        <taxon>Kickxellomycotina</taxon>
        <taxon>Kickxellomycetes</taxon>
        <taxon>Kickxellales</taxon>
        <taxon>Kickxellaceae</taxon>
        <taxon>Coemansia</taxon>
    </lineage>
</organism>
<dbReference type="Pfam" id="PF02338">
    <property type="entry name" value="OTU"/>
    <property type="match status" value="1"/>
</dbReference>
<dbReference type="GO" id="GO:0004591">
    <property type="term" value="F:oxoglutarate dehydrogenase (succinyl-transferring) activity"/>
    <property type="evidence" value="ECO:0007669"/>
    <property type="project" value="UniProtKB-EC"/>
</dbReference>
<dbReference type="GO" id="GO:0004843">
    <property type="term" value="F:cysteine-type deubiquitinase activity"/>
    <property type="evidence" value="ECO:0007669"/>
    <property type="project" value="TreeGrafter"/>
</dbReference>
<dbReference type="Gene3D" id="3.90.70.80">
    <property type="match status" value="1"/>
</dbReference>
<dbReference type="InterPro" id="IPR038765">
    <property type="entry name" value="Papain-like_cys_pep_sf"/>
</dbReference>
<protein>
    <submittedName>
        <fullName evidence="3">2-oxoglutarate dehydrogenase E1 component</fullName>
        <ecNumber evidence="3">1.2.4.2</ecNumber>
    </submittedName>
</protein>
<dbReference type="EMBL" id="JANBUO010000655">
    <property type="protein sequence ID" value="KAJ2802494.1"/>
    <property type="molecule type" value="Genomic_DNA"/>
</dbReference>
<dbReference type="PROSITE" id="PS50802">
    <property type="entry name" value="OTU"/>
    <property type="match status" value="1"/>
</dbReference>
<dbReference type="AlphaFoldDB" id="A0A9W8HU16"/>